<keyword evidence="10" id="KW-1185">Reference proteome</keyword>
<comment type="subcellular location">
    <subcellularLocation>
        <location evidence="1">Cell membrane</location>
        <topology evidence="1">Multi-pass membrane protein</topology>
    </subcellularLocation>
</comment>
<dbReference type="Gene3D" id="1.10.3720.10">
    <property type="entry name" value="MetI-like"/>
    <property type="match status" value="1"/>
</dbReference>
<keyword evidence="4 7" id="KW-0812">Transmembrane</keyword>
<keyword evidence="3" id="KW-1003">Cell membrane</keyword>
<accession>A0A937R9S4</accession>
<dbReference type="AlphaFoldDB" id="A0A937R9S4"/>
<evidence type="ECO:0000313" key="10">
    <source>
        <dbReference type="Proteomes" id="UP000604475"/>
    </source>
</evidence>
<feature type="transmembrane region" description="Helical" evidence="7">
    <location>
        <begin position="12"/>
        <end position="33"/>
    </location>
</feature>
<dbReference type="InterPro" id="IPR000515">
    <property type="entry name" value="MetI-like"/>
</dbReference>
<dbReference type="RefSeq" id="WP_203008108.1">
    <property type="nucleotide sequence ID" value="NZ_JADWYU010000292.1"/>
</dbReference>
<dbReference type="GO" id="GO:0055085">
    <property type="term" value="P:transmembrane transport"/>
    <property type="evidence" value="ECO:0007669"/>
    <property type="project" value="InterPro"/>
</dbReference>
<dbReference type="PANTHER" id="PTHR43163:SF6">
    <property type="entry name" value="DIPEPTIDE TRANSPORT SYSTEM PERMEASE PROTEIN DPPB-RELATED"/>
    <property type="match status" value="1"/>
</dbReference>
<dbReference type="PANTHER" id="PTHR43163">
    <property type="entry name" value="DIPEPTIDE TRANSPORT SYSTEM PERMEASE PROTEIN DPPB-RELATED"/>
    <property type="match status" value="1"/>
</dbReference>
<evidence type="ECO:0000256" key="5">
    <source>
        <dbReference type="ARBA" id="ARBA00022989"/>
    </source>
</evidence>
<dbReference type="Pfam" id="PF00528">
    <property type="entry name" value="BPD_transp_1"/>
    <property type="match status" value="1"/>
</dbReference>
<proteinExistence type="predicted"/>
<evidence type="ECO:0000256" key="4">
    <source>
        <dbReference type="ARBA" id="ARBA00022692"/>
    </source>
</evidence>
<feature type="transmembrane region" description="Helical" evidence="7">
    <location>
        <begin position="53"/>
        <end position="73"/>
    </location>
</feature>
<protein>
    <submittedName>
        <fullName evidence="9">ABC transporter permease subunit</fullName>
    </submittedName>
</protein>
<keyword evidence="2" id="KW-0813">Transport</keyword>
<evidence type="ECO:0000313" key="9">
    <source>
        <dbReference type="EMBL" id="MBL7625752.1"/>
    </source>
</evidence>
<evidence type="ECO:0000256" key="3">
    <source>
        <dbReference type="ARBA" id="ARBA00022475"/>
    </source>
</evidence>
<gene>
    <name evidence="9" type="ORF">I7412_00860</name>
</gene>
<dbReference type="InterPro" id="IPR035906">
    <property type="entry name" value="MetI-like_sf"/>
</dbReference>
<evidence type="ECO:0000259" key="8">
    <source>
        <dbReference type="Pfam" id="PF00528"/>
    </source>
</evidence>
<dbReference type="GO" id="GO:0005886">
    <property type="term" value="C:plasma membrane"/>
    <property type="evidence" value="ECO:0007669"/>
    <property type="project" value="UniProtKB-SubCell"/>
</dbReference>
<evidence type="ECO:0000256" key="2">
    <source>
        <dbReference type="ARBA" id="ARBA00022448"/>
    </source>
</evidence>
<comment type="caution">
    <text evidence="9">The sequence shown here is derived from an EMBL/GenBank/DDBJ whole genome shotgun (WGS) entry which is preliminary data.</text>
</comment>
<sequence>VRHALRPSSFSLITLIGINLGRLIGGTVIVEQLFSLPGLGQLVVSSITSRDLITVQGVVVFVAVVYVALNMLVDVSYNWLDPRVRKVGA</sequence>
<organism evidence="9 10">
    <name type="scientific">Frankia nepalensis</name>
    <dbReference type="NCBI Taxonomy" id="1836974"/>
    <lineage>
        <taxon>Bacteria</taxon>
        <taxon>Bacillati</taxon>
        <taxon>Actinomycetota</taxon>
        <taxon>Actinomycetes</taxon>
        <taxon>Frankiales</taxon>
        <taxon>Frankiaceae</taxon>
        <taxon>Frankia</taxon>
    </lineage>
</organism>
<reference evidence="9" key="1">
    <citation type="submission" date="2020-12" db="EMBL/GenBank/DDBJ databases">
        <title>Genomic characterization of non-nitrogen-fixing Frankia strains.</title>
        <authorList>
            <person name="Carlos-Shanley C."/>
            <person name="Guerra T."/>
            <person name="Hahn D."/>
        </authorList>
    </citation>
    <scope>NUCLEOTIDE SEQUENCE</scope>
    <source>
        <strain evidence="9">CN6</strain>
    </source>
</reference>
<feature type="domain" description="ABC transmembrane type-1" evidence="8">
    <location>
        <begin position="2"/>
        <end position="86"/>
    </location>
</feature>
<evidence type="ECO:0000256" key="1">
    <source>
        <dbReference type="ARBA" id="ARBA00004651"/>
    </source>
</evidence>
<keyword evidence="6 7" id="KW-0472">Membrane</keyword>
<feature type="non-terminal residue" evidence="9">
    <location>
        <position position="1"/>
    </location>
</feature>
<evidence type="ECO:0000256" key="6">
    <source>
        <dbReference type="ARBA" id="ARBA00023136"/>
    </source>
</evidence>
<dbReference type="EMBL" id="JAEACQ010000042">
    <property type="protein sequence ID" value="MBL7625752.1"/>
    <property type="molecule type" value="Genomic_DNA"/>
</dbReference>
<keyword evidence="5 7" id="KW-1133">Transmembrane helix</keyword>
<dbReference type="Proteomes" id="UP000604475">
    <property type="component" value="Unassembled WGS sequence"/>
</dbReference>
<name>A0A937R9S4_9ACTN</name>
<evidence type="ECO:0000256" key="7">
    <source>
        <dbReference type="SAM" id="Phobius"/>
    </source>
</evidence>